<keyword evidence="3" id="KW-1185">Reference proteome</keyword>
<keyword evidence="1" id="KW-0812">Transmembrane</keyword>
<evidence type="ECO:0000313" key="3">
    <source>
        <dbReference type="Proteomes" id="UP001141806"/>
    </source>
</evidence>
<organism evidence="2 3">
    <name type="scientific">Protea cynaroides</name>
    <dbReference type="NCBI Taxonomy" id="273540"/>
    <lineage>
        <taxon>Eukaryota</taxon>
        <taxon>Viridiplantae</taxon>
        <taxon>Streptophyta</taxon>
        <taxon>Embryophyta</taxon>
        <taxon>Tracheophyta</taxon>
        <taxon>Spermatophyta</taxon>
        <taxon>Magnoliopsida</taxon>
        <taxon>Proteales</taxon>
        <taxon>Proteaceae</taxon>
        <taxon>Protea</taxon>
    </lineage>
</organism>
<feature type="transmembrane region" description="Helical" evidence="1">
    <location>
        <begin position="116"/>
        <end position="135"/>
    </location>
</feature>
<accession>A0A9Q0R3N1</accession>
<dbReference type="CDD" id="cd03441">
    <property type="entry name" value="R_hydratase_like"/>
    <property type="match status" value="1"/>
</dbReference>
<dbReference type="InterPro" id="IPR029069">
    <property type="entry name" value="HotDog_dom_sf"/>
</dbReference>
<dbReference type="AlphaFoldDB" id="A0A9Q0R3N1"/>
<evidence type="ECO:0000313" key="2">
    <source>
        <dbReference type="EMBL" id="KAJ4981705.1"/>
    </source>
</evidence>
<dbReference type="Proteomes" id="UP001141806">
    <property type="component" value="Unassembled WGS sequence"/>
</dbReference>
<dbReference type="Gene3D" id="3.10.129.10">
    <property type="entry name" value="Hotdog Thioesterase"/>
    <property type="match status" value="1"/>
</dbReference>
<proteinExistence type="predicted"/>
<sequence length="207" mass="23703">MVPNKLAVTGNNGFIVTREHIRDEKLTNLEIIIVDLEDNQVENLNSIGEMFLTSGIDLIVPRGSVVAGRPSPLDSQPLLLSIPFQVWAGFALFFVLEIPTTTCKPAILVKTLVLGLWFSYMAGPLLRWLLVIISIERKRNEMQSQLRRWCRRRWKITDLKPFSDADVLEYSKLSHDFNLLHFDSEIARDAGLEDRLVPGRRFSRNTK</sequence>
<name>A0A9Q0R3N1_9MAGN</name>
<comment type="caution">
    <text evidence="2">The sequence shown here is derived from an EMBL/GenBank/DDBJ whole genome shotgun (WGS) entry which is preliminary data.</text>
</comment>
<feature type="transmembrane region" description="Helical" evidence="1">
    <location>
        <begin position="78"/>
        <end position="96"/>
    </location>
</feature>
<dbReference type="OrthoDB" id="3592703at2759"/>
<evidence type="ECO:0000256" key="1">
    <source>
        <dbReference type="SAM" id="Phobius"/>
    </source>
</evidence>
<dbReference type="SUPFAM" id="SSF54637">
    <property type="entry name" value="Thioesterase/thiol ester dehydrase-isomerase"/>
    <property type="match status" value="1"/>
</dbReference>
<dbReference type="EMBL" id="JAMYWD010000001">
    <property type="protein sequence ID" value="KAJ4981705.1"/>
    <property type="molecule type" value="Genomic_DNA"/>
</dbReference>
<keyword evidence="1" id="KW-1133">Transmembrane helix</keyword>
<keyword evidence="1" id="KW-0472">Membrane</keyword>
<evidence type="ECO:0008006" key="4">
    <source>
        <dbReference type="Google" id="ProtNLM"/>
    </source>
</evidence>
<protein>
    <recommendedName>
        <fullName evidence="4">MaoC-like domain-containing protein</fullName>
    </recommendedName>
</protein>
<reference evidence="2" key="1">
    <citation type="journal article" date="2023" name="Plant J.">
        <title>The genome of the king protea, Protea cynaroides.</title>
        <authorList>
            <person name="Chang J."/>
            <person name="Duong T.A."/>
            <person name="Schoeman C."/>
            <person name="Ma X."/>
            <person name="Roodt D."/>
            <person name="Barker N."/>
            <person name="Li Z."/>
            <person name="Van de Peer Y."/>
            <person name="Mizrachi E."/>
        </authorList>
    </citation>
    <scope>NUCLEOTIDE SEQUENCE</scope>
    <source>
        <tissue evidence="2">Young leaves</tissue>
    </source>
</reference>
<gene>
    <name evidence="2" type="ORF">NE237_032542</name>
</gene>